<feature type="region of interest" description="Disordered" evidence="1">
    <location>
        <begin position="1"/>
        <end position="24"/>
    </location>
</feature>
<keyword evidence="3" id="KW-1185">Reference proteome</keyword>
<comment type="caution">
    <text evidence="2">The sequence shown here is derived from an EMBL/GenBank/DDBJ whole genome shotgun (WGS) entry which is preliminary data.</text>
</comment>
<dbReference type="Proteomes" id="UP000606786">
    <property type="component" value="Unassembled WGS sequence"/>
</dbReference>
<reference evidence="2" key="1">
    <citation type="submission" date="2020-11" db="EMBL/GenBank/DDBJ databases">
        <authorList>
            <person name="Whitehead M."/>
        </authorList>
    </citation>
    <scope>NUCLEOTIDE SEQUENCE</scope>
    <source>
        <strain evidence="2">EGII</strain>
    </source>
</reference>
<evidence type="ECO:0000313" key="2">
    <source>
        <dbReference type="EMBL" id="CAD7014296.1"/>
    </source>
</evidence>
<sequence length="183" mass="20555">MQARTRTHKHIHKSLKEQTSELQVDTSVETMDKWRGGQRSSGTRDGQLLNASLCHHRCLNICLGATAAAATLQPPLMLGPVCCKTALGNLSGNKPIMKLRMGWCRPHLPESHFEGYNLSVRERVTVVESVERVQHKSLQLRCIHEHIDIHINTVANKLELCGWKKRSAIVTQNGADYGVNYRV</sequence>
<feature type="compositionally biased region" description="Basic residues" evidence="1">
    <location>
        <begin position="1"/>
        <end position="13"/>
    </location>
</feature>
<accession>A0A811VFX8</accession>
<dbReference type="EMBL" id="CAJHJT010000056">
    <property type="protein sequence ID" value="CAD7014296.1"/>
    <property type="molecule type" value="Genomic_DNA"/>
</dbReference>
<name>A0A811VFX8_CERCA</name>
<protein>
    <submittedName>
        <fullName evidence="2">(Mediterranean fruit fly) hypothetical protein</fullName>
    </submittedName>
</protein>
<organism evidence="2 3">
    <name type="scientific">Ceratitis capitata</name>
    <name type="common">Mediterranean fruit fly</name>
    <name type="synonym">Tephritis capitata</name>
    <dbReference type="NCBI Taxonomy" id="7213"/>
    <lineage>
        <taxon>Eukaryota</taxon>
        <taxon>Metazoa</taxon>
        <taxon>Ecdysozoa</taxon>
        <taxon>Arthropoda</taxon>
        <taxon>Hexapoda</taxon>
        <taxon>Insecta</taxon>
        <taxon>Pterygota</taxon>
        <taxon>Neoptera</taxon>
        <taxon>Endopterygota</taxon>
        <taxon>Diptera</taxon>
        <taxon>Brachycera</taxon>
        <taxon>Muscomorpha</taxon>
        <taxon>Tephritoidea</taxon>
        <taxon>Tephritidae</taxon>
        <taxon>Ceratitis</taxon>
        <taxon>Ceratitis</taxon>
    </lineage>
</organism>
<evidence type="ECO:0000256" key="1">
    <source>
        <dbReference type="SAM" id="MobiDB-lite"/>
    </source>
</evidence>
<evidence type="ECO:0000313" key="3">
    <source>
        <dbReference type="Proteomes" id="UP000606786"/>
    </source>
</evidence>
<proteinExistence type="predicted"/>
<dbReference type="AlphaFoldDB" id="A0A811VFX8"/>
<gene>
    <name evidence="2" type="ORF">CCAP1982_LOCUS22298</name>
</gene>